<dbReference type="GO" id="GO:0022625">
    <property type="term" value="C:cytosolic large ribosomal subunit"/>
    <property type="evidence" value="ECO:0007669"/>
    <property type="project" value="TreeGrafter"/>
</dbReference>
<name>A0A4V5PAM0_MONMO</name>
<evidence type="ECO:0000256" key="3">
    <source>
        <dbReference type="ARBA" id="ARBA00023274"/>
    </source>
</evidence>
<protein>
    <recommendedName>
        <fullName evidence="6">60S ribosomal protein L9</fullName>
    </recommendedName>
</protein>
<evidence type="ECO:0008006" key="6">
    <source>
        <dbReference type="Google" id="ProtNLM"/>
    </source>
</evidence>
<sequence length="131" mass="15163">MKTILNNQTVDIPKNVHVTPKGHTVIVKGPRGTLQWGFNHISVELSLLGKKKKRLQADKRVQMRPGVACSVSQAQKDELILEGNDIKLPQQLKTRTSENFWMVSMFLKKEQFSRLMNKIRVVWLQKQKDTR</sequence>
<dbReference type="Proteomes" id="UP000308365">
    <property type="component" value="Unassembled WGS sequence"/>
</dbReference>
<dbReference type="PANTHER" id="PTHR11655:SF16">
    <property type="entry name" value="60S RIBOSOMAL PROTEIN L9"/>
    <property type="match status" value="1"/>
</dbReference>
<dbReference type="InterPro" id="IPR000702">
    <property type="entry name" value="Ribosomal_uL6-like"/>
</dbReference>
<dbReference type="GO" id="GO:0019843">
    <property type="term" value="F:rRNA binding"/>
    <property type="evidence" value="ECO:0007669"/>
    <property type="project" value="InterPro"/>
</dbReference>
<dbReference type="GO" id="GO:0002181">
    <property type="term" value="P:cytoplasmic translation"/>
    <property type="evidence" value="ECO:0007669"/>
    <property type="project" value="TreeGrafter"/>
</dbReference>
<organism evidence="4 5">
    <name type="scientific">Monodon monoceros</name>
    <name type="common">Narwhal</name>
    <name type="synonym">Ceratodon monodon</name>
    <dbReference type="NCBI Taxonomy" id="40151"/>
    <lineage>
        <taxon>Eukaryota</taxon>
        <taxon>Metazoa</taxon>
        <taxon>Chordata</taxon>
        <taxon>Craniata</taxon>
        <taxon>Vertebrata</taxon>
        <taxon>Euteleostomi</taxon>
        <taxon>Mammalia</taxon>
        <taxon>Eutheria</taxon>
        <taxon>Laurasiatheria</taxon>
        <taxon>Artiodactyla</taxon>
        <taxon>Whippomorpha</taxon>
        <taxon>Cetacea</taxon>
        <taxon>Odontoceti</taxon>
        <taxon>Monodontidae</taxon>
        <taxon>Monodon</taxon>
    </lineage>
</organism>
<evidence type="ECO:0000313" key="5">
    <source>
        <dbReference type="Proteomes" id="UP000308365"/>
    </source>
</evidence>
<comment type="caution">
    <text evidence="4">The sequence shown here is derived from an EMBL/GenBank/DDBJ whole genome shotgun (WGS) entry which is preliminary data.</text>
</comment>
<keyword evidence="2" id="KW-0689">Ribosomal protein</keyword>
<dbReference type="PANTHER" id="PTHR11655">
    <property type="entry name" value="60S/50S RIBOSOMAL PROTEIN L6/L9"/>
    <property type="match status" value="1"/>
</dbReference>
<evidence type="ECO:0000256" key="1">
    <source>
        <dbReference type="ARBA" id="ARBA00009356"/>
    </source>
</evidence>
<gene>
    <name evidence="4" type="ORF">EI555_012517</name>
</gene>
<reference evidence="5" key="1">
    <citation type="journal article" date="2019" name="IScience">
        <title>Narwhal Genome Reveals Long-Term Low Genetic Diversity despite Current Large Abundance Size.</title>
        <authorList>
            <person name="Westbury M.V."/>
            <person name="Petersen B."/>
            <person name="Garde E."/>
            <person name="Heide-Jorgensen M.P."/>
            <person name="Lorenzen E.D."/>
        </authorList>
    </citation>
    <scope>NUCLEOTIDE SEQUENCE [LARGE SCALE GENOMIC DNA]</scope>
</reference>
<dbReference type="EMBL" id="RWIC01000050">
    <property type="protein sequence ID" value="TKC51590.1"/>
    <property type="molecule type" value="Genomic_DNA"/>
</dbReference>
<evidence type="ECO:0000256" key="2">
    <source>
        <dbReference type="ARBA" id="ARBA00022980"/>
    </source>
</evidence>
<evidence type="ECO:0000313" key="4">
    <source>
        <dbReference type="EMBL" id="TKC51590.1"/>
    </source>
</evidence>
<keyword evidence="3" id="KW-0687">Ribonucleoprotein</keyword>
<dbReference type="GO" id="GO:0003735">
    <property type="term" value="F:structural constituent of ribosome"/>
    <property type="evidence" value="ECO:0007669"/>
    <property type="project" value="InterPro"/>
</dbReference>
<dbReference type="InterPro" id="IPR036789">
    <property type="entry name" value="Ribosomal_uL6-like_a/b-dom_sf"/>
</dbReference>
<comment type="similarity">
    <text evidence="1">Belongs to the universal ribosomal protein uL6 family.</text>
</comment>
<dbReference type="Gene3D" id="3.90.930.12">
    <property type="entry name" value="Ribosomal protein L6, alpha-beta domain"/>
    <property type="match status" value="1"/>
</dbReference>
<dbReference type="SUPFAM" id="SSF56053">
    <property type="entry name" value="Ribosomal protein L6"/>
    <property type="match status" value="1"/>
</dbReference>
<accession>A0A4V5PAM0</accession>
<proteinExistence type="inferred from homology"/>
<dbReference type="AlphaFoldDB" id="A0A4V5PAM0"/>